<keyword evidence="2" id="KW-1185">Reference proteome</keyword>
<comment type="caution">
    <text evidence="1">The sequence shown here is derived from an EMBL/GenBank/DDBJ whole genome shotgun (WGS) entry which is preliminary data.</text>
</comment>
<organism evidence="1 2">
    <name type="scientific">Fusarium phyllophilum</name>
    <dbReference type="NCBI Taxonomy" id="47803"/>
    <lineage>
        <taxon>Eukaryota</taxon>
        <taxon>Fungi</taxon>
        <taxon>Dikarya</taxon>
        <taxon>Ascomycota</taxon>
        <taxon>Pezizomycotina</taxon>
        <taxon>Sordariomycetes</taxon>
        <taxon>Hypocreomycetidae</taxon>
        <taxon>Hypocreales</taxon>
        <taxon>Nectriaceae</taxon>
        <taxon>Fusarium</taxon>
        <taxon>Fusarium fujikuroi species complex</taxon>
    </lineage>
</organism>
<gene>
    <name evidence="1" type="ORF">FPHYL_1634</name>
</gene>
<dbReference type="EMBL" id="JAAOAQ010000053">
    <property type="protein sequence ID" value="KAF5569950.1"/>
    <property type="molecule type" value="Genomic_DNA"/>
</dbReference>
<protein>
    <submittedName>
        <fullName evidence="1">AMP-dependent synthetase ligase</fullName>
    </submittedName>
</protein>
<reference evidence="1 2" key="1">
    <citation type="submission" date="2020-05" db="EMBL/GenBank/DDBJ databases">
        <title>Identification and distribution of gene clusters putatively required for synthesis of sphingolipid metabolism inhibitors in phylogenetically diverse species of the filamentous fungus Fusarium.</title>
        <authorList>
            <person name="Kim H.-S."/>
            <person name="Busman M."/>
            <person name="Brown D.W."/>
            <person name="Divon H."/>
            <person name="Uhlig S."/>
            <person name="Proctor R.H."/>
        </authorList>
    </citation>
    <scope>NUCLEOTIDE SEQUENCE [LARGE SCALE GENOMIC DNA]</scope>
    <source>
        <strain evidence="1 2">NRRL 13617</strain>
    </source>
</reference>
<evidence type="ECO:0000313" key="1">
    <source>
        <dbReference type="EMBL" id="KAF5569950.1"/>
    </source>
</evidence>
<name>A0A8H5NMY2_9HYPO</name>
<accession>A0A8H5NMY2</accession>
<dbReference type="InterPro" id="IPR036736">
    <property type="entry name" value="ACP-like_sf"/>
</dbReference>
<sequence length="107" mass="11813">MEPSSESPITKIGLHPNLSHLRGDSITTMQVVSRRRAQNISFKVADSLRASATRPIAQRRDFIDAAIVIDTFQVVELKGAVSNQPYTRAPSSTFYKNLTELERLAAG</sequence>
<dbReference type="Proteomes" id="UP000582016">
    <property type="component" value="Unassembled WGS sequence"/>
</dbReference>
<evidence type="ECO:0000313" key="2">
    <source>
        <dbReference type="Proteomes" id="UP000582016"/>
    </source>
</evidence>
<dbReference type="AlphaFoldDB" id="A0A8H5NMY2"/>
<proteinExistence type="predicted"/>
<dbReference type="GO" id="GO:0016874">
    <property type="term" value="F:ligase activity"/>
    <property type="evidence" value="ECO:0007669"/>
    <property type="project" value="UniProtKB-KW"/>
</dbReference>
<dbReference type="Gene3D" id="1.10.1200.10">
    <property type="entry name" value="ACP-like"/>
    <property type="match status" value="1"/>
</dbReference>
<keyword evidence="1" id="KW-0436">Ligase</keyword>